<evidence type="ECO:0000256" key="3">
    <source>
        <dbReference type="ARBA" id="ARBA00009716"/>
    </source>
</evidence>
<evidence type="ECO:0000313" key="7">
    <source>
        <dbReference type="Proteomes" id="UP000270094"/>
    </source>
</evidence>
<feature type="non-terminal residue" evidence="6">
    <location>
        <position position="142"/>
    </location>
</feature>
<gene>
    <name evidence="6" type="ORF">SVUK_LOCUS5936</name>
</gene>
<dbReference type="OrthoDB" id="4327079at2759"/>
<sequence>MMRKCHLNTCTVGIATQDPILRAKFEEKPEHVVNFMFMVAEEVRYFLSRLGLRTLSEAIGRTDLLYASRNPVNKKTVELGELEREILKYLPKISKRYGEEGLNGARSIKITLEGSAGQSFCAFLAKGITVELEGDANDYVGK</sequence>
<dbReference type="Pfam" id="PF01493">
    <property type="entry name" value="GXGXG"/>
    <property type="match status" value="1"/>
</dbReference>
<dbReference type="InterPro" id="IPR002489">
    <property type="entry name" value="Glu_synth_asu_C"/>
</dbReference>
<dbReference type="InterPro" id="IPR051394">
    <property type="entry name" value="Glutamate_Synthase"/>
</dbReference>
<feature type="domain" description="Glutamate synthase alpha subunit C-terminal" evidence="4">
    <location>
        <begin position="82"/>
        <end position="142"/>
    </location>
</feature>
<evidence type="ECO:0000313" key="6">
    <source>
        <dbReference type="EMBL" id="VDM70938.1"/>
    </source>
</evidence>
<feature type="domain" description="Glutamate synthase" evidence="5">
    <location>
        <begin position="1"/>
        <end position="52"/>
    </location>
</feature>
<keyword evidence="7" id="KW-1185">Reference proteome</keyword>
<evidence type="ECO:0000256" key="2">
    <source>
        <dbReference type="ARBA" id="ARBA00004909"/>
    </source>
</evidence>
<evidence type="ECO:0000259" key="5">
    <source>
        <dbReference type="Pfam" id="PF01645"/>
    </source>
</evidence>
<dbReference type="Pfam" id="PF01645">
    <property type="entry name" value="Glu_synthase"/>
    <property type="match status" value="1"/>
</dbReference>
<comment type="pathway">
    <text evidence="1">Energy metabolism; nitrogen metabolism.</text>
</comment>
<evidence type="ECO:0000259" key="4">
    <source>
        <dbReference type="Pfam" id="PF01493"/>
    </source>
</evidence>
<proteinExistence type="inferred from homology"/>
<evidence type="ECO:0000256" key="1">
    <source>
        <dbReference type="ARBA" id="ARBA00004802"/>
    </source>
</evidence>
<dbReference type="AlphaFoldDB" id="A0A3P7KTW7"/>
<dbReference type="UniPathway" id="UPA00045"/>
<reference evidence="6 7" key="1">
    <citation type="submission" date="2018-11" db="EMBL/GenBank/DDBJ databases">
        <authorList>
            <consortium name="Pathogen Informatics"/>
        </authorList>
    </citation>
    <scope>NUCLEOTIDE SEQUENCE [LARGE SCALE GENOMIC DNA]</scope>
</reference>
<dbReference type="PANTHER" id="PTHR43100:SF1">
    <property type="entry name" value="GLUTAMATE SYNTHASE [NADPH] SMALL CHAIN"/>
    <property type="match status" value="1"/>
</dbReference>
<accession>A0A3P7KTW7</accession>
<dbReference type="Proteomes" id="UP000270094">
    <property type="component" value="Unassembled WGS sequence"/>
</dbReference>
<comment type="similarity">
    <text evidence="3">Belongs to the glutamate synthase family.</text>
</comment>
<dbReference type="Gene3D" id="2.160.20.60">
    <property type="entry name" value="Glutamate synthase, alpha subunit, C-terminal domain"/>
    <property type="match status" value="1"/>
</dbReference>
<dbReference type="GO" id="GO:0006537">
    <property type="term" value="P:glutamate biosynthetic process"/>
    <property type="evidence" value="ECO:0007669"/>
    <property type="project" value="InterPro"/>
</dbReference>
<organism evidence="6 7">
    <name type="scientific">Strongylus vulgaris</name>
    <name type="common">Blood worm</name>
    <dbReference type="NCBI Taxonomy" id="40348"/>
    <lineage>
        <taxon>Eukaryota</taxon>
        <taxon>Metazoa</taxon>
        <taxon>Ecdysozoa</taxon>
        <taxon>Nematoda</taxon>
        <taxon>Chromadorea</taxon>
        <taxon>Rhabditida</taxon>
        <taxon>Rhabditina</taxon>
        <taxon>Rhabditomorpha</taxon>
        <taxon>Strongyloidea</taxon>
        <taxon>Strongylidae</taxon>
        <taxon>Strongylus</taxon>
    </lineage>
</organism>
<dbReference type="EMBL" id="UYYB01018217">
    <property type="protein sequence ID" value="VDM70938.1"/>
    <property type="molecule type" value="Genomic_DNA"/>
</dbReference>
<dbReference type="SUPFAM" id="SSF51395">
    <property type="entry name" value="FMN-linked oxidoreductases"/>
    <property type="match status" value="1"/>
</dbReference>
<protein>
    <submittedName>
        <fullName evidence="6">Uncharacterized protein</fullName>
    </submittedName>
</protein>
<comment type="pathway">
    <text evidence="2">Nitrogen metabolism.</text>
</comment>
<dbReference type="InterPro" id="IPR036485">
    <property type="entry name" value="Glu_synth_asu_C_sf"/>
</dbReference>
<dbReference type="SUPFAM" id="SSF69336">
    <property type="entry name" value="Alpha subunit of glutamate synthase, C-terminal domain"/>
    <property type="match status" value="1"/>
</dbReference>
<name>A0A3P7KTW7_STRVU</name>
<dbReference type="InterPro" id="IPR002932">
    <property type="entry name" value="Glu_synthdom"/>
</dbReference>
<dbReference type="PANTHER" id="PTHR43100">
    <property type="entry name" value="GLUTAMATE SYNTHASE [NADPH] SMALL CHAIN"/>
    <property type="match status" value="1"/>
</dbReference>
<dbReference type="GO" id="GO:0015930">
    <property type="term" value="F:glutamate synthase activity"/>
    <property type="evidence" value="ECO:0007669"/>
    <property type="project" value="InterPro"/>
</dbReference>
<dbReference type="InterPro" id="IPR013785">
    <property type="entry name" value="Aldolase_TIM"/>
</dbReference>
<dbReference type="Gene3D" id="3.20.20.70">
    <property type="entry name" value="Aldolase class I"/>
    <property type="match status" value="1"/>
</dbReference>